<comment type="cofactor">
    <cofactor evidence="7">
        <name>Zn(2+)</name>
        <dbReference type="ChEBI" id="CHEBI:29105"/>
    </cofactor>
    <cofactor evidence="7">
        <name>Mg(2+)</name>
        <dbReference type="ChEBI" id="CHEBI:18420"/>
    </cofactor>
    <cofactor evidence="7">
        <name>Co(2+)</name>
        <dbReference type="ChEBI" id="CHEBI:48828"/>
    </cofactor>
    <text evidence="7">Binds 1 divalent metal cation per subunit. Can use ions such as Zn(2+), Mg(2+) or Co(2+).</text>
</comment>
<dbReference type="GO" id="GO:0042823">
    <property type="term" value="P:pyridoxal phosphate biosynthetic process"/>
    <property type="evidence" value="ECO:0007669"/>
    <property type="project" value="UniProtKB-UniRule"/>
</dbReference>
<dbReference type="Gene3D" id="3.40.718.10">
    <property type="entry name" value="Isopropylmalate Dehydrogenase"/>
    <property type="match status" value="1"/>
</dbReference>
<dbReference type="GO" id="GO:0008270">
    <property type="term" value="F:zinc ion binding"/>
    <property type="evidence" value="ECO:0007669"/>
    <property type="project" value="UniProtKB-UniRule"/>
</dbReference>
<accession>A0A8J7V2N3</accession>
<gene>
    <name evidence="7 8" type="primary">pdxA</name>
    <name evidence="8" type="ORF">KAJ83_08755</name>
</gene>
<dbReference type="GO" id="GO:0008615">
    <property type="term" value="P:pyridoxine biosynthetic process"/>
    <property type="evidence" value="ECO:0007669"/>
    <property type="project" value="UniProtKB-UniRule"/>
</dbReference>
<evidence type="ECO:0000313" key="9">
    <source>
        <dbReference type="Proteomes" id="UP000672602"/>
    </source>
</evidence>
<keyword evidence="7" id="KW-0170">Cobalt</keyword>
<comment type="caution">
    <text evidence="8">The sequence shown here is derived from an EMBL/GenBank/DDBJ whole genome shotgun (WGS) entry which is preliminary data.</text>
</comment>
<dbReference type="PANTHER" id="PTHR30004:SF6">
    <property type="entry name" value="D-THREONATE 4-PHOSPHATE DEHYDROGENASE"/>
    <property type="match status" value="1"/>
</dbReference>
<reference evidence="8" key="1">
    <citation type="submission" date="2021-04" db="EMBL/GenBank/DDBJ databases">
        <authorList>
            <person name="Zhang D.-C."/>
        </authorList>
    </citation>
    <scope>NUCLEOTIDE SEQUENCE</scope>
    <source>
        <strain evidence="8">CGMCC 1.15697</strain>
    </source>
</reference>
<keyword evidence="7" id="KW-0862">Zinc</keyword>
<protein>
    <recommendedName>
        <fullName evidence="7">4-hydroxythreonine-4-phosphate dehydrogenase</fullName>
        <ecNumber evidence="7">1.1.1.262</ecNumber>
    </recommendedName>
    <alternativeName>
        <fullName evidence="7">4-(phosphohydroxy)-L-threonine dehydrogenase</fullName>
    </alternativeName>
</protein>
<feature type="binding site" evidence="7">
    <location>
        <position position="284"/>
    </location>
    <ligand>
        <name>substrate</name>
    </ligand>
</feature>
<dbReference type="GO" id="GO:0051287">
    <property type="term" value="F:NAD binding"/>
    <property type="evidence" value="ECO:0007669"/>
    <property type="project" value="InterPro"/>
</dbReference>
<dbReference type="RefSeq" id="WP_210681661.1">
    <property type="nucleotide sequence ID" value="NZ_JAGMWN010000003.1"/>
</dbReference>
<comment type="function">
    <text evidence="7">Catalyzes the NAD(P)-dependent oxidation of 4-(phosphooxy)-L-threonine (HTP) into 2-amino-3-oxo-4-(phosphooxy)butyric acid which spontaneously decarboxylates to form 3-amino-2-oxopropyl phosphate (AHAP).</text>
</comment>
<keyword evidence="3 7" id="KW-0521">NADP</keyword>
<dbReference type="EMBL" id="JAGMWN010000003">
    <property type="protein sequence ID" value="MBP5857097.1"/>
    <property type="molecule type" value="Genomic_DNA"/>
</dbReference>
<keyword evidence="6 7" id="KW-0664">Pyridoxine biosynthesis</keyword>
<keyword evidence="1 7" id="KW-0963">Cytoplasm</keyword>
<evidence type="ECO:0000256" key="1">
    <source>
        <dbReference type="ARBA" id="ARBA00022490"/>
    </source>
</evidence>
<dbReference type="UniPathway" id="UPA00244">
    <property type="reaction ID" value="UER00312"/>
</dbReference>
<dbReference type="GO" id="GO:0050897">
    <property type="term" value="F:cobalt ion binding"/>
    <property type="evidence" value="ECO:0007669"/>
    <property type="project" value="UniProtKB-UniRule"/>
</dbReference>
<sequence length="347" mass="35563">MSDSDDPAARAPIALTMGEPAGIGGEITLAAWLRRAEAGLPPFFLLDDPVRMEALAAHLGWAVPVTAIDGPSEAAARFGHALPVLPLAHSSRAAVPGAPTTETAPAALESIERAVFLAESGAAGAVVTNPIHKGILYEAGFDHPGHTEFLAHLTGARRAVMMLVAPGLRAVPVTIHVPLARAIAMLTSDLIVETAAIVAESLAHDFAISRPRLALSGLNPHAGEGGALGREEIEIIAPAIERLRARGIDATGPLPGDTMFHAEARAGYDAALAMYHDQALIPVKTIDFHGGVNMTLGLPIIRTSPDHGTAFGLAGTGTARPDSLIAALKLAGRAAANRSRIAAGGGA</sequence>
<feature type="binding site" evidence="7">
    <location>
        <position position="146"/>
    </location>
    <ligand>
        <name>substrate</name>
    </ligand>
</feature>
<feature type="binding site" evidence="7">
    <location>
        <position position="293"/>
    </location>
    <ligand>
        <name>substrate</name>
    </ligand>
</feature>
<feature type="binding site" evidence="7">
    <location>
        <position position="176"/>
    </location>
    <ligand>
        <name>a divalent metal cation</name>
        <dbReference type="ChEBI" id="CHEBI:60240"/>
        <note>ligand shared between dimeric partners</note>
    </ligand>
</feature>
<keyword evidence="7" id="KW-0460">Magnesium</keyword>
<feature type="binding site" evidence="7">
    <location>
        <position position="302"/>
    </location>
    <ligand>
        <name>substrate</name>
    </ligand>
</feature>
<dbReference type="NCBIfam" id="NF003699">
    <property type="entry name" value="PRK05312.1"/>
    <property type="match status" value="1"/>
</dbReference>
<feature type="binding site" evidence="7">
    <location>
        <position position="147"/>
    </location>
    <ligand>
        <name>substrate</name>
    </ligand>
</feature>
<dbReference type="NCBIfam" id="TIGR00557">
    <property type="entry name" value="pdxA"/>
    <property type="match status" value="1"/>
</dbReference>
<comment type="miscellaneous">
    <text evidence="7">The active site is located at the dimer interface.</text>
</comment>
<dbReference type="InterPro" id="IPR037510">
    <property type="entry name" value="PdxA"/>
</dbReference>
<dbReference type="SUPFAM" id="SSF53659">
    <property type="entry name" value="Isocitrate/Isopropylmalate dehydrogenase-like"/>
    <property type="match status" value="1"/>
</dbReference>
<comment type="pathway">
    <text evidence="7">Cofactor biosynthesis; pyridoxine 5'-phosphate biosynthesis; pyridoxine 5'-phosphate from D-erythrose 4-phosphate: step 4/5.</text>
</comment>
<evidence type="ECO:0000256" key="5">
    <source>
        <dbReference type="ARBA" id="ARBA00023027"/>
    </source>
</evidence>
<dbReference type="Proteomes" id="UP000672602">
    <property type="component" value="Unassembled WGS sequence"/>
</dbReference>
<evidence type="ECO:0000256" key="6">
    <source>
        <dbReference type="ARBA" id="ARBA00023096"/>
    </source>
</evidence>
<feature type="binding site" evidence="7">
    <location>
        <position position="221"/>
    </location>
    <ligand>
        <name>a divalent metal cation</name>
        <dbReference type="ChEBI" id="CHEBI:60240"/>
        <note>ligand shared between dimeric partners</note>
    </ligand>
</feature>
<dbReference type="EC" id="1.1.1.262" evidence="7"/>
<dbReference type="GO" id="GO:0000287">
    <property type="term" value="F:magnesium ion binding"/>
    <property type="evidence" value="ECO:0007669"/>
    <property type="project" value="UniProtKB-UniRule"/>
</dbReference>
<comment type="subunit">
    <text evidence="7">Homodimer.</text>
</comment>
<comment type="catalytic activity">
    <reaction evidence="7">
        <text>4-(phosphooxy)-L-threonine + NAD(+) = 3-amino-2-oxopropyl phosphate + CO2 + NADH</text>
        <dbReference type="Rhea" id="RHEA:32275"/>
        <dbReference type="ChEBI" id="CHEBI:16526"/>
        <dbReference type="ChEBI" id="CHEBI:57279"/>
        <dbReference type="ChEBI" id="CHEBI:57540"/>
        <dbReference type="ChEBI" id="CHEBI:57945"/>
        <dbReference type="ChEBI" id="CHEBI:58452"/>
        <dbReference type="EC" id="1.1.1.262"/>
    </reaction>
</comment>
<keyword evidence="2 7" id="KW-0479">Metal-binding</keyword>
<proteinExistence type="inferred from homology"/>
<keyword evidence="4 7" id="KW-0560">Oxidoreductase</keyword>
<feature type="binding site" evidence="7">
    <location>
        <position position="276"/>
    </location>
    <ligand>
        <name>a divalent metal cation</name>
        <dbReference type="ChEBI" id="CHEBI:60240"/>
        <note>ligand shared between dimeric partners</note>
    </ligand>
</feature>
<name>A0A8J7V2N3_9PROT</name>
<evidence type="ECO:0000256" key="7">
    <source>
        <dbReference type="HAMAP-Rule" id="MF_00536"/>
    </source>
</evidence>
<dbReference type="InterPro" id="IPR005255">
    <property type="entry name" value="PdxA_fam"/>
</dbReference>
<dbReference type="Pfam" id="PF04166">
    <property type="entry name" value="PdxA"/>
    <property type="match status" value="1"/>
</dbReference>
<dbReference type="HAMAP" id="MF_00536">
    <property type="entry name" value="PdxA"/>
    <property type="match status" value="1"/>
</dbReference>
<dbReference type="GO" id="GO:0005737">
    <property type="term" value="C:cytoplasm"/>
    <property type="evidence" value="ECO:0007669"/>
    <property type="project" value="UniProtKB-SubCell"/>
</dbReference>
<evidence type="ECO:0000256" key="3">
    <source>
        <dbReference type="ARBA" id="ARBA00022857"/>
    </source>
</evidence>
<evidence type="ECO:0000256" key="2">
    <source>
        <dbReference type="ARBA" id="ARBA00022723"/>
    </source>
</evidence>
<dbReference type="AlphaFoldDB" id="A0A8J7V2N3"/>
<comment type="subcellular location">
    <subcellularLocation>
        <location evidence="7">Cytoplasm</location>
    </subcellularLocation>
</comment>
<dbReference type="PANTHER" id="PTHR30004">
    <property type="entry name" value="4-HYDROXYTHREONINE-4-PHOSPHATE DEHYDROGENASE"/>
    <property type="match status" value="1"/>
</dbReference>
<evidence type="ECO:0000313" key="8">
    <source>
        <dbReference type="EMBL" id="MBP5857097.1"/>
    </source>
</evidence>
<comment type="similarity">
    <text evidence="7">Belongs to the PdxA family.</text>
</comment>
<keyword evidence="9" id="KW-1185">Reference proteome</keyword>
<dbReference type="GO" id="GO:0050570">
    <property type="term" value="F:4-hydroxythreonine-4-phosphate dehydrogenase activity"/>
    <property type="evidence" value="ECO:0007669"/>
    <property type="project" value="UniProtKB-UniRule"/>
</dbReference>
<evidence type="ECO:0000256" key="4">
    <source>
        <dbReference type="ARBA" id="ARBA00023002"/>
    </source>
</evidence>
<keyword evidence="5 7" id="KW-0520">NAD</keyword>
<organism evidence="8 9">
    <name type="scientific">Marivibrio halodurans</name>
    <dbReference type="NCBI Taxonomy" id="2039722"/>
    <lineage>
        <taxon>Bacteria</taxon>
        <taxon>Pseudomonadati</taxon>
        <taxon>Pseudomonadota</taxon>
        <taxon>Alphaproteobacteria</taxon>
        <taxon>Rhodospirillales</taxon>
        <taxon>Rhodospirillaceae</taxon>
        <taxon>Marivibrio</taxon>
    </lineage>
</organism>